<feature type="transmembrane region" description="Helical" evidence="1">
    <location>
        <begin position="21"/>
        <end position="42"/>
    </location>
</feature>
<sequence length="99" mass="11262">MFFRSIQGFFAGIKKRLKRRFSFLKAITLASINRLGTLYRFYVKPKLHFFVLTNNQYVKHTMTIEDTAKAGKVVLSISIPMSKACSSDINGPACIPKDQ</sequence>
<dbReference type="Proteomes" id="UP000000593">
    <property type="component" value="Chromosome 2"/>
</dbReference>
<dbReference type="EMBL" id="CR378675">
    <property type="protein sequence ID" value="CAG21965.1"/>
    <property type="molecule type" value="Genomic_DNA"/>
</dbReference>
<keyword evidence="1" id="KW-1133">Transmembrane helix</keyword>
<accession>Q6LLE6</accession>
<protein>
    <submittedName>
        <fullName evidence="2">Uncharacterized protein</fullName>
    </submittedName>
</protein>
<dbReference type="HOGENOM" id="CLU_2317757_0_0_6"/>
<dbReference type="KEGG" id="ppr:PBPRB0092"/>
<name>Q6LLE6_PHOPR</name>
<keyword evidence="1" id="KW-0472">Membrane</keyword>
<dbReference type="AlphaFoldDB" id="Q6LLE6"/>
<organism evidence="2 3">
    <name type="scientific">Photobacterium profundum (strain SS9)</name>
    <dbReference type="NCBI Taxonomy" id="298386"/>
    <lineage>
        <taxon>Bacteria</taxon>
        <taxon>Pseudomonadati</taxon>
        <taxon>Pseudomonadota</taxon>
        <taxon>Gammaproteobacteria</taxon>
        <taxon>Vibrionales</taxon>
        <taxon>Vibrionaceae</taxon>
        <taxon>Photobacterium</taxon>
    </lineage>
</organism>
<evidence type="ECO:0000256" key="1">
    <source>
        <dbReference type="SAM" id="Phobius"/>
    </source>
</evidence>
<reference evidence="3" key="1">
    <citation type="journal article" date="2005" name="Science">
        <title>Life at depth: Photobacterium profundum genome sequence and expression analysis.</title>
        <authorList>
            <person name="Vezzi A."/>
            <person name="Campanaro S."/>
            <person name="D'Angelo M."/>
            <person name="Simonato F."/>
            <person name="Vitulo N."/>
            <person name="Lauro F.M."/>
            <person name="Cestaro A."/>
            <person name="Malacrida G."/>
            <person name="Simionati B."/>
            <person name="Cannata N."/>
            <person name="Romualdi C."/>
            <person name="Bartlett D.H."/>
            <person name="Valle G."/>
        </authorList>
    </citation>
    <scope>NUCLEOTIDE SEQUENCE [LARGE SCALE GENOMIC DNA]</scope>
    <source>
        <strain evidence="3">ATCC BAA-1253 / SS9</strain>
    </source>
</reference>
<gene>
    <name evidence="2" type="ordered locus">PBPRB0092</name>
</gene>
<evidence type="ECO:0000313" key="2">
    <source>
        <dbReference type="EMBL" id="CAG21965.1"/>
    </source>
</evidence>
<keyword evidence="3" id="KW-1185">Reference proteome</keyword>
<keyword evidence="1" id="KW-0812">Transmembrane</keyword>
<evidence type="ECO:0000313" key="3">
    <source>
        <dbReference type="Proteomes" id="UP000000593"/>
    </source>
</evidence>
<proteinExistence type="predicted"/>